<sequence length="301" mass="33176">MVFNTLRGLCNSVAESLQQQRLQQQQYQQQLSHQQQHYINQQASPPNLPPSWGLLIQPDKTTPSPLFSQLLDALFDLSLAADTRITADVLTPTCLAAIYEELGYPEADNLPLLLLRRAQQAGDARPHDRVNAGMRLAWRLFNLEHTDASSAPGVPGLTRAGFRALMVRDALICPPGQAAAHSALLARRSAELSSRGAVFPPRPIGAGSFMPPGVPISGDARTQSMYREQQAQWVAEYTKMYGVPGPEQVQQQMADSAEGWAMARQMQMFKHNMTMDALTPGYRIPDGSGGYTYHYTGGLNW</sequence>
<dbReference type="Pfam" id="PF24355">
    <property type="entry name" value="DUF7514"/>
    <property type="match status" value="1"/>
</dbReference>
<dbReference type="InterPro" id="IPR055936">
    <property type="entry name" value="DUF7514"/>
</dbReference>
<keyword evidence="3" id="KW-1185">Reference proteome</keyword>
<evidence type="ECO:0000313" key="3">
    <source>
        <dbReference type="Proteomes" id="UP000813385"/>
    </source>
</evidence>
<dbReference type="AlphaFoldDB" id="A0A8K0TRK3"/>
<accession>A0A8K0TRK3</accession>
<name>A0A8K0TRK3_9PEZI</name>
<dbReference type="OrthoDB" id="5075811at2759"/>
<protein>
    <recommendedName>
        <fullName evidence="1">DUF7514 domain-containing protein</fullName>
    </recommendedName>
</protein>
<feature type="domain" description="DUF7514" evidence="1">
    <location>
        <begin position="55"/>
        <end position="201"/>
    </location>
</feature>
<comment type="caution">
    <text evidence="2">The sequence shown here is derived from an EMBL/GenBank/DDBJ whole genome shotgun (WGS) entry which is preliminary data.</text>
</comment>
<dbReference type="Proteomes" id="UP000813385">
    <property type="component" value="Unassembled WGS sequence"/>
</dbReference>
<evidence type="ECO:0000313" key="2">
    <source>
        <dbReference type="EMBL" id="KAH7375172.1"/>
    </source>
</evidence>
<evidence type="ECO:0000259" key="1">
    <source>
        <dbReference type="Pfam" id="PF24355"/>
    </source>
</evidence>
<dbReference type="EMBL" id="JAGPXD010000001">
    <property type="protein sequence ID" value="KAH7375172.1"/>
    <property type="molecule type" value="Genomic_DNA"/>
</dbReference>
<gene>
    <name evidence="2" type="ORF">B0T11DRAFT_345065</name>
</gene>
<reference evidence="2" key="1">
    <citation type="journal article" date="2021" name="Nat. Commun.">
        <title>Genetic determinants of endophytism in the Arabidopsis root mycobiome.</title>
        <authorList>
            <person name="Mesny F."/>
            <person name="Miyauchi S."/>
            <person name="Thiergart T."/>
            <person name="Pickel B."/>
            <person name="Atanasova L."/>
            <person name="Karlsson M."/>
            <person name="Huettel B."/>
            <person name="Barry K.W."/>
            <person name="Haridas S."/>
            <person name="Chen C."/>
            <person name="Bauer D."/>
            <person name="Andreopoulos W."/>
            <person name="Pangilinan J."/>
            <person name="LaButti K."/>
            <person name="Riley R."/>
            <person name="Lipzen A."/>
            <person name="Clum A."/>
            <person name="Drula E."/>
            <person name="Henrissat B."/>
            <person name="Kohler A."/>
            <person name="Grigoriev I.V."/>
            <person name="Martin F.M."/>
            <person name="Hacquard S."/>
        </authorList>
    </citation>
    <scope>NUCLEOTIDE SEQUENCE</scope>
    <source>
        <strain evidence="2">MPI-CAGE-AT-0016</strain>
    </source>
</reference>
<proteinExistence type="predicted"/>
<organism evidence="2 3">
    <name type="scientific">Plectosphaerella cucumerina</name>
    <dbReference type="NCBI Taxonomy" id="40658"/>
    <lineage>
        <taxon>Eukaryota</taxon>
        <taxon>Fungi</taxon>
        <taxon>Dikarya</taxon>
        <taxon>Ascomycota</taxon>
        <taxon>Pezizomycotina</taxon>
        <taxon>Sordariomycetes</taxon>
        <taxon>Hypocreomycetidae</taxon>
        <taxon>Glomerellales</taxon>
        <taxon>Plectosphaerellaceae</taxon>
        <taxon>Plectosphaerella</taxon>
    </lineage>
</organism>